<feature type="transmembrane region" description="Helical" evidence="1">
    <location>
        <begin position="101"/>
        <end position="121"/>
    </location>
</feature>
<name>A0A8B7P0C8_HYAAZ</name>
<dbReference type="OrthoDB" id="67965at2759"/>
<dbReference type="InterPro" id="IPR010721">
    <property type="entry name" value="UstE-like"/>
</dbReference>
<dbReference type="Proteomes" id="UP000694843">
    <property type="component" value="Unplaced"/>
</dbReference>
<dbReference type="Pfam" id="PF06966">
    <property type="entry name" value="DUF1295"/>
    <property type="match status" value="1"/>
</dbReference>
<keyword evidence="2" id="KW-1185">Reference proteome</keyword>
<keyword evidence="1" id="KW-1133">Transmembrane helix</keyword>
<dbReference type="Gene3D" id="1.20.120.1630">
    <property type="match status" value="1"/>
</dbReference>
<organism evidence="2 3">
    <name type="scientific">Hyalella azteca</name>
    <name type="common">Amphipod</name>
    <dbReference type="NCBI Taxonomy" id="294128"/>
    <lineage>
        <taxon>Eukaryota</taxon>
        <taxon>Metazoa</taxon>
        <taxon>Ecdysozoa</taxon>
        <taxon>Arthropoda</taxon>
        <taxon>Crustacea</taxon>
        <taxon>Multicrustacea</taxon>
        <taxon>Malacostraca</taxon>
        <taxon>Eumalacostraca</taxon>
        <taxon>Peracarida</taxon>
        <taxon>Amphipoda</taxon>
        <taxon>Senticaudata</taxon>
        <taxon>Talitrida</taxon>
        <taxon>Talitroidea</taxon>
        <taxon>Hyalellidae</taxon>
        <taxon>Hyalella</taxon>
    </lineage>
</organism>
<dbReference type="AlphaFoldDB" id="A0A8B7P0C8"/>
<feature type="transmembrane region" description="Helical" evidence="1">
    <location>
        <begin position="6"/>
        <end position="28"/>
    </location>
</feature>
<dbReference type="PANTHER" id="PTHR32251">
    <property type="entry name" value="3-OXO-5-ALPHA-STEROID 4-DEHYDROGENASE"/>
    <property type="match status" value="1"/>
</dbReference>
<protein>
    <submittedName>
        <fullName evidence="3">Uncharacterized protein LOC108676015</fullName>
    </submittedName>
</protein>
<keyword evidence="1" id="KW-0812">Transmembrane</keyword>
<sequence>MSMPSTLPSLALIDFGMQWIGWAIAVLLRTEKFYDLTGSSTFILVICLCYRWHSHGHPRHVVQTSAILIWAVRLGLYLFSRILADGKDRRFDKIRDDPVRFFFAWTIQGAWVLVTLLPSLLCLTNNRQPALGLRDYLGWGVWGVGLLVEVVADHQKAAFRRDPANHDKFITTGLWSLSRHPNYAGEIILWYGLYLSASASFTGYQHLSVLSPTLVYLLIKFVSGVPMLEDHGRRKWGASAQYQQYLRQTPVLFPYWHSN</sequence>
<reference evidence="3" key="1">
    <citation type="submission" date="2025-08" db="UniProtKB">
        <authorList>
            <consortium name="RefSeq"/>
        </authorList>
    </citation>
    <scope>IDENTIFICATION</scope>
    <source>
        <tissue evidence="3">Whole organism</tissue>
    </source>
</reference>
<evidence type="ECO:0000313" key="3">
    <source>
        <dbReference type="RefSeq" id="XP_018019549.1"/>
    </source>
</evidence>
<dbReference type="RefSeq" id="XP_018019549.1">
    <property type="nucleotide sequence ID" value="XM_018164060.2"/>
</dbReference>
<gene>
    <name evidence="3" type="primary">LOC108676015</name>
</gene>
<dbReference type="PROSITE" id="PS50244">
    <property type="entry name" value="S5A_REDUCTASE"/>
    <property type="match status" value="1"/>
</dbReference>
<dbReference type="PANTHER" id="PTHR32251:SF17">
    <property type="entry name" value="STEROID 5-ALPHA REDUCTASE C-TERMINAL DOMAIN-CONTAINING PROTEIN"/>
    <property type="match status" value="1"/>
</dbReference>
<accession>A0A8B7P0C8</accession>
<dbReference type="KEGG" id="hazt:108676015"/>
<evidence type="ECO:0000256" key="1">
    <source>
        <dbReference type="SAM" id="Phobius"/>
    </source>
</evidence>
<evidence type="ECO:0000313" key="2">
    <source>
        <dbReference type="Proteomes" id="UP000694843"/>
    </source>
</evidence>
<dbReference type="GO" id="GO:0016020">
    <property type="term" value="C:membrane"/>
    <property type="evidence" value="ECO:0007669"/>
    <property type="project" value="TreeGrafter"/>
</dbReference>
<dbReference type="GeneID" id="108676015"/>
<keyword evidence="1" id="KW-0472">Membrane</keyword>
<feature type="transmembrane region" description="Helical" evidence="1">
    <location>
        <begin position="60"/>
        <end position="80"/>
    </location>
</feature>
<dbReference type="OMA" id="FQMLWVW"/>
<proteinExistence type="predicted"/>